<feature type="compositionally biased region" description="Polar residues" evidence="7">
    <location>
        <begin position="257"/>
        <end position="273"/>
    </location>
</feature>
<evidence type="ECO:0000256" key="7">
    <source>
        <dbReference type="SAM" id="MobiDB-lite"/>
    </source>
</evidence>
<feature type="compositionally biased region" description="Low complexity" evidence="7">
    <location>
        <begin position="247"/>
        <end position="256"/>
    </location>
</feature>
<dbReference type="PANTHER" id="PTHR46373">
    <property type="entry name" value="PROTEIN RKD4"/>
    <property type="match status" value="1"/>
</dbReference>
<dbReference type="InterPro" id="IPR044607">
    <property type="entry name" value="RKD-like"/>
</dbReference>
<keyword evidence="6" id="KW-0539">Nucleus</keyword>
<evidence type="ECO:0000313" key="9">
    <source>
        <dbReference type="EMBL" id="EGZ20379.1"/>
    </source>
</evidence>
<dbReference type="RefSeq" id="XP_009523096.1">
    <property type="nucleotide sequence ID" value="XM_009524801.1"/>
</dbReference>
<keyword evidence="4" id="KW-0238">DNA-binding</keyword>
<feature type="region of interest" description="Disordered" evidence="7">
    <location>
        <begin position="1"/>
        <end position="24"/>
    </location>
</feature>
<evidence type="ECO:0000313" key="10">
    <source>
        <dbReference type="Proteomes" id="UP000002640"/>
    </source>
</evidence>
<evidence type="ECO:0000259" key="8">
    <source>
        <dbReference type="PROSITE" id="PS51519"/>
    </source>
</evidence>
<dbReference type="PROSITE" id="PS51519">
    <property type="entry name" value="RWP_RK"/>
    <property type="match status" value="1"/>
</dbReference>
<accession>G4Z7H6</accession>
<dbReference type="SMR" id="G4Z7H6"/>
<dbReference type="InParanoid" id="G4Z7H6"/>
<keyword evidence="2" id="KW-0805">Transcription regulation</keyword>
<dbReference type="InterPro" id="IPR003035">
    <property type="entry name" value="RWP-RK_dom"/>
</dbReference>
<evidence type="ECO:0000256" key="3">
    <source>
        <dbReference type="ARBA" id="ARBA00023054"/>
    </source>
</evidence>
<dbReference type="KEGG" id="psoj:PHYSODRAFT_492482"/>
<evidence type="ECO:0000256" key="1">
    <source>
        <dbReference type="ARBA" id="ARBA00004049"/>
    </source>
</evidence>
<dbReference type="AlphaFoldDB" id="G4Z7H6"/>
<dbReference type="GeneID" id="20656829"/>
<comment type="function">
    <text evidence="1">Putative transcription factor.</text>
</comment>
<dbReference type="GO" id="GO:0003700">
    <property type="term" value="F:DNA-binding transcription factor activity"/>
    <property type="evidence" value="ECO:0007669"/>
    <property type="project" value="InterPro"/>
</dbReference>
<dbReference type="GO" id="GO:0003677">
    <property type="term" value="F:DNA binding"/>
    <property type="evidence" value="ECO:0007669"/>
    <property type="project" value="UniProtKB-KW"/>
</dbReference>
<dbReference type="Pfam" id="PF02042">
    <property type="entry name" value="RWP-RK"/>
    <property type="match status" value="1"/>
</dbReference>
<evidence type="ECO:0000256" key="4">
    <source>
        <dbReference type="ARBA" id="ARBA00023125"/>
    </source>
</evidence>
<dbReference type="EMBL" id="JH159153">
    <property type="protein sequence ID" value="EGZ20379.1"/>
    <property type="molecule type" value="Genomic_DNA"/>
</dbReference>
<organism evidence="9 10">
    <name type="scientific">Phytophthora sojae (strain P6497)</name>
    <name type="common">Soybean stem and root rot agent</name>
    <name type="synonym">Phytophthora megasperma f. sp. glycines</name>
    <dbReference type="NCBI Taxonomy" id="1094619"/>
    <lineage>
        <taxon>Eukaryota</taxon>
        <taxon>Sar</taxon>
        <taxon>Stramenopiles</taxon>
        <taxon>Oomycota</taxon>
        <taxon>Peronosporomycetes</taxon>
        <taxon>Peronosporales</taxon>
        <taxon>Peronosporaceae</taxon>
        <taxon>Phytophthora</taxon>
    </lineage>
</organism>
<sequence length="310" mass="33396">MQPPTPRPAPEAAGEPRADSENTDALHESLMEVVAKQASDELSLPRIAAAKKVQQRSAHMIALSHELTLEELRPHFDKPIVEVAREFGICTTFLKKMCRRCGIERWPHRQIRSLTRTIQMLEQVEAVATDPEEKARYTLQIEELKEKQRAVMEDPDAHANLKRRKRYGTPKSSTTSDGAVATAASKVSELPSTTQPSDLGSIQPSTENLSALAIAAESLMASAGPPKEPCDVPVSSPLGAQIPPAALTAPAPLATPMQASASTSPSARLSPSNRKLKLAKVRDDAESRLRSTSIGSLQDQPAKQPSANGA</sequence>
<feature type="compositionally biased region" description="Basic and acidic residues" evidence="7">
    <location>
        <begin position="149"/>
        <end position="159"/>
    </location>
</feature>
<feature type="region of interest" description="Disordered" evidence="7">
    <location>
        <begin position="247"/>
        <end position="310"/>
    </location>
</feature>
<evidence type="ECO:0000256" key="6">
    <source>
        <dbReference type="ARBA" id="ARBA00023242"/>
    </source>
</evidence>
<evidence type="ECO:0000256" key="2">
    <source>
        <dbReference type="ARBA" id="ARBA00023015"/>
    </source>
</evidence>
<feature type="domain" description="RWP-RK" evidence="8">
    <location>
        <begin position="49"/>
        <end position="134"/>
    </location>
</feature>
<feature type="compositionally biased region" description="Basic and acidic residues" evidence="7">
    <location>
        <begin position="280"/>
        <end position="289"/>
    </location>
</feature>
<dbReference type="STRING" id="1094619.G4Z7H6"/>
<keyword evidence="3" id="KW-0175">Coiled coil</keyword>
<feature type="compositionally biased region" description="Polar residues" evidence="7">
    <location>
        <begin position="290"/>
        <end position="310"/>
    </location>
</feature>
<feature type="compositionally biased region" description="Basic and acidic residues" evidence="7">
    <location>
        <begin position="14"/>
        <end position="24"/>
    </location>
</feature>
<keyword evidence="10" id="KW-1185">Reference proteome</keyword>
<gene>
    <name evidence="9" type="ORF">PHYSODRAFT_492482</name>
</gene>
<name>G4Z7H6_PHYSP</name>
<protein>
    <recommendedName>
        <fullName evidence="8">RWP-RK domain-containing protein</fullName>
    </recommendedName>
</protein>
<dbReference type="OMA" id="TAINCNT"/>
<dbReference type="Proteomes" id="UP000002640">
    <property type="component" value="Unassembled WGS sequence"/>
</dbReference>
<proteinExistence type="predicted"/>
<dbReference type="PANTHER" id="PTHR46373:SF2">
    <property type="entry name" value="RWP-RK DOMAIN-CONTAINING PROTEIN"/>
    <property type="match status" value="1"/>
</dbReference>
<evidence type="ECO:0000256" key="5">
    <source>
        <dbReference type="ARBA" id="ARBA00023163"/>
    </source>
</evidence>
<keyword evidence="5" id="KW-0804">Transcription</keyword>
<reference evidence="9 10" key="1">
    <citation type="journal article" date="2006" name="Science">
        <title>Phytophthora genome sequences uncover evolutionary origins and mechanisms of pathogenesis.</title>
        <authorList>
            <person name="Tyler B.M."/>
            <person name="Tripathy S."/>
            <person name="Zhang X."/>
            <person name="Dehal P."/>
            <person name="Jiang R.H."/>
            <person name="Aerts A."/>
            <person name="Arredondo F.D."/>
            <person name="Baxter L."/>
            <person name="Bensasson D."/>
            <person name="Beynon J.L."/>
            <person name="Chapman J."/>
            <person name="Damasceno C.M."/>
            <person name="Dorrance A.E."/>
            <person name="Dou D."/>
            <person name="Dickerman A.W."/>
            <person name="Dubchak I.L."/>
            <person name="Garbelotto M."/>
            <person name="Gijzen M."/>
            <person name="Gordon S.G."/>
            <person name="Govers F."/>
            <person name="Grunwald N.J."/>
            <person name="Huang W."/>
            <person name="Ivors K.L."/>
            <person name="Jones R.W."/>
            <person name="Kamoun S."/>
            <person name="Krampis K."/>
            <person name="Lamour K.H."/>
            <person name="Lee M.K."/>
            <person name="McDonald W.H."/>
            <person name="Medina M."/>
            <person name="Meijer H.J."/>
            <person name="Nordberg E.K."/>
            <person name="Maclean D.J."/>
            <person name="Ospina-Giraldo M.D."/>
            <person name="Morris P.F."/>
            <person name="Phuntumart V."/>
            <person name="Putnam N.H."/>
            <person name="Rash S."/>
            <person name="Rose J.K."/>
            <person name="Sakihama Y."/>
            <person name="Salamov A.A."/>
            <person name="Savidor A."/>
            <person name="Scheuring C.F."/>
            <person name="Smith B.M."/>
            <person name="Sobral B.W."/>
            <person name="Terry A."/>
            <person name="Torto-Alalibo T.A."/>
            <person name="Win J."/>
            <person name="Xu Z."/>
            <person name="Zhang H."/>
            <person name="Grigoriev I.V."/>
            <person name="Rokhsar D.S."/>
            <person name="Boore J.L."/>
        </authorList>
    </citation>
    <scope>NUCLEOTIDE SEQUENCE [LARGE SCALE GENOMIC DNA]</scope>
    <source>
        <strain evidence="9 10">P6497</strain>
    </source>
</reference>
<feature type="compositionally biased region" description="Polar residues" evidence="7">
    <location>
        <begin position="190"/>
        <end position="204"/>
    </location>
</feature>
<feature type="region of interest" description="Disordered" evidence="7">
    <location>
        <begin position="149"/>
        <end position="204"/>
    </location>
</feature>